<reference evidence="2" key="1">
    <citation type="journal article" date="2020" name="Appl. Environ. Microbiol.">
        <title>Medium-Chain Fatty Acid Synthesis by 'Candidatus Weimeria bifida' gen. nov., sp. nov., and 'Candidatus Pseudoramibacter fermentans' sp. nov.</title>
        <authorList>
            <person name="Scarborough M.J."/>
            <person name="Myers K.S."/>
            <person name="Donohue T.J."/>
            <person name="Noguera D.R."/>
        </authorList>
    </citation>
    <scope>NUCLEOTIDE SEQUENCE</scope>
    <source>
        <strain evidence="2">EUB1.1</strain>
    </source>
</reference>
<dbReference type="InterPro" id="IPR024529">
    <property type="entry name" value="ECF_trnsprt_substrate-spec"/>
</dbReference>
<evidence type="ECO:0000313" key="3">
    <source>
        <dbReference type="Proteomes" id="UP000473648"/>
    </source>
</evidence>
<keyword evidence="1" id="KW-1133">Transmembrane helix</keyword>
<dbReference type="InterPro" id="IPR030949">
    <property type="entry name" value="ECF_S_folate_fam"/>
</dbReference>
<dbReference type="Gene3D" id="1.10.1760.20">
    <property type="match status" value="1"/>
</dbReference>
<keyword evidence="3" id="KW-1185">Reference proteome</keyword>
<keyword evidence="1" id="KW-0812">Transmembrane</keyword>
<organism evidence="2 3">
    <name type="scientific">Candidatus Pseudoramibacter fermentans</name>
    <dbReference type="NCBI Taxonomy" id="2594427"/>
    <lineage>
        <taxon>Bacteria</taxon>
        <taxon>Bacillati</taxon>
        <taxon>Bacillota</taxon>
        <taxon>Clostridia</taxon>
        <taxon>Eubacteriales</taxon>
        <taxon>Eubacteriaceae</taxon>
        <taxon>Pseudoramibacter</taxon>
    </lineage>
</organism>
<proteinExistence type="predicted"/>
<name>A0A6L5GPD3_9FIRM</name>
<gene>
    <name evidence="2" type="ORF">FRC53_01700</name>
</gene>
<protein>
    <submittedName>
        <fullName evidence="2">Folate family ECF transporter S component</fullName>
    </submittedName>
</protein>
<dbReference type="AlphaFoldDB" id="A0A6L5GPD3"/>
<accession>A0A6L5GPD3</accession>
<dbReference type="NCBIfam" id="TIGR04518">
    <property type="entry name" value="ECF_S_folT_fam"/>
    <property type="match status" value="1"/>
</dbReference>
<feature type="transmembrane region" description="Helical" evidence="1">
    <location>
        <begin position="52"/>
        <end position="72"/>
    </location>
</feature>
<dbReference type="Proteomes" id="UP000473648">
    <property type="component" value="Unassembled WGS sequence"/>
</dbReference>
<feature type="transmembrane region" description="Helical" evidence="1">
    <location>
        <begin position="84"/>
        <end position="104"/>
    </location>
</feature>
<feature type="transmembrane region" description="Helical" evidence="1">
    <location>
        <begin position="116"/>
        <end position="136"/>
    </location>
</feature>
<comment type="caution">
    <text evidence="2">The sequence shown here is derived from an EMBL/GenBank/DDBJ whole genome shotgun (WGS) entry which is preliminary data.</text>
</comment>
<feature type="transmembrane region" description="Helical" evidence="1">
    <location>
        <begin position="185"/>
        <end position="202"/>
    </location>
</feature>
<feature type="transmembrane region" description="Helical" evidence="1">
    <location>
        <begin position="143"/>
        <end position="165"/>
    </location>
</feature>
<keyword evidence="1" id="KW-0472">Membrane</keyword>
<sequence length="214" mass="23243">MPAERGVVSWTKSDKLTVSLPHPVATSEMISFVAKDLLQRRFFMSSMHTRRIVTSALFVALATILSFFSITVTNTLEIRFNSMAIAAAGILLGPGLGMAVGALSDILGYMVHPAGAFFPGFTVSYALVGLIFGLIVHKRPSTVKVLIAQAVVTVAIDMLLNTFWLAMLYGNAFMAIFTARLVKNIVLYPLYAVLLCVIAGPVRQRSAQFLTKLN</sequence>
<evidence type="ECO:0000313" key="2">
    <source>
        <dbReference type="EMBL" id="MQM72149.1"/>
    </source>
</evidence>
<dbReference type="GO" id="GO:0022857">
    <property type="term" value="F:transmembrane transporter activity"/>
    <property type="evidence" value="ECO:0007669"/>
    <property type="project" value="InterPro"/>
</dbReference>
<dbReference type="Pfam" id="PF12822">
    <property type="entry name" value="ECF_trnsprt"/>
    <property type="match status" value="1"/>
</dbReference>
<dbReference type="EMBL" id="VOGB01000003">
    <property type="protein sequence ID" value="MQM72149.1"/>
    <property type="molecule type" value="Genomic_DNA"/>
</dbReference>
<evidence type="ECO:0000256" key="1">
    <source>
        <dbReference type="SAM" id="Phobius"/>
    </source>
</evidence>